<feature type="non-terminal residue" evidence="1">
    <location>
        <position position="1"/>
    </location>
</feature>
<keyword evidence="2" id="KW-1185">Reference proteome</keyword>
<dbReference type="AlphaFoldDB" id="A0AAD5BQU6"/>
<evidence type="ECO:0000313" key="2">
    <source>
        <dbReference type="Proteomes" id="UP001206925"/>
    </source>
</evidence>
<reference evidence="1" key="1">
    <citation type="submission" date="2022-06" db="EMBL/GenBank/DDBJ databases">
        <title>Uncovering the hologenomic basis of an extraordinary plant invasion.</title>
        <authorList>
            <person name="Bieker V.C."/>
            <person name="Martin M.D."/>
            <person name="Gilbert T."/>
            <person name="Hodgins K."/>
            <person name="Battlay P."/>
            <person name="Petersen B."/>
            <person name="Wilson J."/>
        </authorList>
    </citation>
    <scope>NUCLEOTIDE SEQUENCE</scope>
    <source>
        <strain evidence="1">AA19_3_7</strain>
        <tissue evidence="1">Leaf</tissue>
    </source>
</reference>
<dbReference type="InterPro" id="IPR021827">
    <property type="entry name" value="Nup186/Nup192/Nup205"/>
</dbReference>
<dbReference type="GO" id="GO:0005643">
    <property type="term" value="C:nuclear pore"/>
    <property type="evidence" value="ECO:0007669"/>
    <property type="project" value="InterPro"/>
</dbReference>
<dbReference type="PANTHER" id="PTHR31344:SF15">
    <property type="entry name" value="EEIG1_EHBP1 PROTEIN AMINO-TERMINAL DOMAIN PROTEIN"/>
    <property type="match status" value="1"/>
</dbReference>
<dbReference type="EMBL" id="JAMZMK010011311">
    <property type="protein sequence ID" value="KAI7727835.1"/>
    <property type="molecule type" value="Genomic_DNA"/>
</dbReference>
<dbReference type="Proteomes" id="UP001206925">
    <property type="component" value="Unassembled WGS sequence"/>
</dbReference>
<name>A0AAD5BQU6_AMBAR</name>
<evidence type="ECO:0000313" key="1">
    <source>
        <dbReference type="EMBL" id="KAI7727835.1"/>
    </source>
</evidence>
<sequence>IMEQCVSRLDVAMFNAILREPGDEIPTDPVSDPISDSSVLPIPSGKASVGAGALLKRTIGNWSSWLTDLLGSPITFHLLTALSELMMLPKDMLLSNTIRSEVCPTFGVPLIKRILDNFTPDEFCPDPLPEVVLEALDSEDLLESGEDCVMSLPCAAAPIAYHPPSASLIGCILGDDENPARLSRSGSSILRKSNTSDDELDELESPLTSIIDSSQAVAASVKPVWSLKNVDSCSNARYRLLRDVWMSSD</sequence>
<gene>
    <name evidence="1" type="ORF">M8C21_009149</name>
</gene>
<protein>
    <submittedName>
        <fullName evidence="1">Uncharacterized protein</fullName>
    </submittedName>
</protein>
<comment type="caution">
    <text evidence="1">The sequence shown here is derived from an EMBL/GenBank/DDBJ whole genome shotgun (WGS) entry which is preliminary data.</text>
</comment>
<dbReference type="PANTHER" id="PTHR31344">
    <property type="entry name" value="NUCLEAR PORE COMPLEX PROTEIN NUP205"/>
    <property type="match status" value="1"/>
</dbReference>
<accession>A0AAD5BQU6</accession>
<organism evidence="1 2">
    <name type="scientific">Ambrosia artemisiifolia</name>
    <name type="common">Common ragweed</name>
    <dbReference type="NCBI Taxonomy" id="4212"/>
    <lineage>
        <taxon>Eukaryota</taxon>
        <taxon>Viridiplantae</taxon>
        <taxon>Streptophyta</taxon>
        <taxon>Embryophyta</taxon>
        <taxon>Tracheophyta</taxon>
        <taxon>Spermatophyta</taxon>
        <taxon>Magnoliopsida</taxon>
        <taxon>eudicotyledons</taxon>
        <taxon>Gunneridae</taxon>
        <taxon>Pentapetalae</taxon>
        <taxon>asterids</taxon>
        <taxon>campanulids</taxon>
        <taxon>Asterales</taxon>
        <taxon>Asteraceae</taxon>
        <taxon>Asteroideae</taxon>
        <taxon>Heliantheae alliance</taxon>
        <taxon>Heliantheae</taxon>
        <taxon>Ambrosia</taxon>
    </lineage>
</organism>
<proteinExistence type="predicted"/>